<comment type="caution">
    <text evidence="1">The sequence shown here is derived from an EMBL/GenBank/DDBJ whole genome shotgun (WGS) entry which is preliminary data.</text>
</comment>
<protein>
    <submittedName>
        <fullName evidence="1">Uncharacterized protein</fullName>
    </submittedName>
</protein>
<sequence length="113" mass="12357">MEFSDGTLLLGQSRVDFRPYRAGEVFAEGEVRVQIDDCLLDNMNGQERQVTQFVLPRAAEVVLEHIATSTLDLGVDHAAGAAYLVAAITEQHSLVDGHEKLPGDGHEAARRRS</sequence>
<proteinExistence type="predicted"/>
<evidence type="ECO:0000313" key="2">
    <source>
        <dbReference type="Proteomes" id="UP001501475"/>
    </source>
</evidence>
<dbReference type="Proteomes" id="UP001501475">
    <property type="component" value="Unassembled WGS sequence"/>
</dbReference>
<evidence type="ECO:0000313" key="1">
    <source>
        <dbReference type="EMBL" id="GAA1749254.1"/>
    </source>
</evidence>
<keyword evidence="2" id="KW-1185">Reference proteome</keyword>
<name>A0ABP4W8J5_9MICO</name>
<accession>A0ABP4W8J5</accession>
<dbReference type="EMBL" id="BAAAPN010000018">
    <property type="protein sequence ID" value="GAA1749254.1"/>
    <property type="molecule type" value="Genomic_DNA"/>
</dbReference>
<organism evidence="1 2">
    <name type="scientific">Nostocoides vanveenii</name>
    <dbReference type="NCBI Taxonomy" id="330835"/>
    <lineage>
        <taxon>Bacteria</taxon>
        <taxon>Bacillati</taxon>
        <taxon>Actinomycetota</taxon>
        <taxon>Actinomycetes</taxon>
        <taxon>Micrococcales</taxon>
        <taxon>Intrasporangiaceae</taxon>
        <taxon>Nostocoides</taxon>
    </lineage>
</organism>
<reference evidence="2" key="1">
    <citation type="journal article" date="2019" name="Int. J. Syst. Evol. Microbiol.">
        <title>The Global Catalogue of Microorganisms (GCM) 10K type strain sequencing project: providing services to taxonomists for standard genome sequencing and annotation.</title>
        <authorList>
            <consortium name="The Broad Institute Genomics Platform"/>
            <consortium name="The Broad Institute Genome Sequencing Center for Infectious Disease"/>
            <person name="Wu L."/>
            <person name="Ma J."/>
        </authorList>
    </citation>
    <scope>NUCLEOTIDE SEQUENCE [LARGE SCALE GENOMIC DNA]</scope>
    <source>
        <strain evidence="2">JCM 15591</strain>
    </source>
</reference>
<gene>
    <name evidence="1" type="ORF">GCM10009810_07140</name>
</gene>